<dbReference type="PANTHER" id="PTHR43791:SF36">
    <property type="entry name" value="TRANSPORTER, PUTATIVE (AFU_ORTHOLOGUE AFUA_6G08340)-RELATED"/>
    <property type="match status" value="1"/>
</dbReference>
<reference evidence="8 10" key="2">
    <citation type="journal article" date="2012" name="J. Bacteriol.">
        <title>Complete Genome Sequence of Rahnella sp. Strain Y9602, a Gammaproteobacterium Isolate from Metal- and Radionuclide-Contaminated Soil.</title>
        <authorList>
            <person name="Martinez R.J."/>
            <person name="Bruce D."/>
            <person name="Detter C."/>
            <person name="Goodwin L.A."/>
            <person name="Han J."/>
            <person name="Han C.S."/>
            <person name="Held B."/>
            <person name="Land M.L."/>
            <person name="Mikhailova N."/>
            <person name="Nolan M."/>
            <person name="Pennacchio L."/>
            <person name="Pitluck S."/>
            <person name="Tapia R."/>
            <person name="Woyke T."/>
            <person name="Sobecky P.A."/>
        </authorList>
    </citation>
    <scope>NUCLEOTIDE SEQUENCE [LARGE SCALE GENOMIC DNA]</scope>
    <source>
        <strain evidence="8 10">Y9602</strain>
    </source>
</reference>
<keyword evidence="3 6" id="KW-0812">Transmembrane</keyword>
<dbReference type="eggNOG" id="COG2271">
    <property type="taxonomic scope" value="Bacteria"/>
</dbReference>
<keyword evidence="2" id="KW-0813">Transport</keyword>
<evidence type="ECO:0000256" key="2">
    <source>
        <dbReference type="ARBA" id="ARBA00022448"/>
    </source>
</evidence>
<evidence type="ECO:0000256" key="5">
    <source>
        <dbReference type="ARBA" id="ARBA00023136"/>
    </source>
</evidence>
<name>A0A0H3FDX7_RAHSY</name>
<feature type="transmembrane region" description="Helical" evidence="6">
    <location>
        <begin position="242"/>
        <end position="266"/>
    </location>
</feature>
<evidence type="ECO:0000256" key="3">
    <source>
        <dbReference type="ARBA" id="ARBA00022692"/>
    </source>
</evidence>
<dbReference type="EMBL" id="CP002505">
    <property type="protein sequence ID" value="ADW74295.1"/>
    <property type="molecule type" value="Genomic_DNA"/>
</dbReference>
<sequence length="438" mass="47535">MNIDLCSTTLKKLNAKIIPFIIICYFVANLDKTNISVAALQMNADLGLSASMYGLGVGMFYISYIIFEIPSNVIMTRVGARIWIARIMITWGVVSAGMSLVHTPTQLYVMRFLLGMAEAGFTPGIIYYISCWFPKSNRARAMSFFYMGSVLASVIGLPISGSILNMHGIADIAGWRWLFAMEGIPAIILGCLVLLRLPDTPNHATWLSADEKKWLNTRLQQENGDVEVGKHHSWASALRNKVVLMLSLVWFLQAFCSIGITLFLPLIIKSVATEQSNFVISVLSAIPFAFAAIFMYVNGRHSDLTKERSLHLGVPLIISGLLLAASIYTSNLFIAYIMLVLTVGFNFALTPIFWAVTTEKLAGVAAAASIAFINAIANFAGLGLPPLLGKIKDVTGSFHYGLLIIATALVIGGIVGIYVGRPAKVIATKSSASSLSQH</sequence>
<evidence type="ECO:0000313" key="9">
    <source>
        <dbReference type="EMBL" id="MFD3224805.1"/>
    </source>
</evidence>
<feature type="transmembrane region" description="Helical" evidence="6">
    <location>
        <begin position="309"/>
        <end position="328"/>
    </location>
</feature>
<keyword evidence="5 6" id="KW-0472">Membrane</keyword>
<evidence type="ECO:0000256" key="1">
    <source>
        <dbReference type="ARBA" id="ARBA00004141"/>
    </source>
</evidence>
<dbReference type="RefSeq" id="WP_013575994.1">
    <property type="nucleotide sequence ID" value="NC_015061.1"/>
</dbReference>
<keyword evidence="11" id="KW-1185">Reference proteome</keyword>
<keyword evidence="4 6" id="KW-1133">Transmembrane helix</keyword>
<gene>
    <name evidence="8" type="ordered locus">Rahaq_2689</name>
    <name evidence="9" type="ORF">ACFPK4_14780</name>
</gene>
<dbReference type="PANTHER" id="PTHR43791">
    <property type="entry name" value="PERMEASE-RELATED"/>
    <property type="match status" value="1"/>
</dbReference>
<evidence type="ECO:0000313" key="8">
    <source>
        <dbReference type="EMBL" id="ADW74295.1"/>
    </source>
</evidence>
<comment type="subcellular location">
    <subcellularLocation>
        <location evidence="1">Membrane</location>
        <topology evidence="1">Multi-pass membrane protein</topology>
    </subcellularLocation>
</comment>
<dbReference type="AlphaFoldDB" id="A0A0H3FDX7"/>
<evidence type="ECO:0000313" key="10">
    <source>
        <dbReference type="Proteomes" id="UP000007257"/>
    </source>
</evidence>
<feature type="transmembrane region" description="Helical" evidence="6">
    <location>
        <begin position="108"/>
        <end position="129"/>
    </location>
</feature>
<evidence type="ECO:0000259" key="7">
    <source>
        <dbReference type="PROSITE" id="PS50850"/>
    </source>
</evidence>
<feature type="transmembrane region" description="Helical" evidence="6">
    <location>
        <begin position="141"/>
        <end position="163"/>
    </location>
</feature>
<dbReference type="HOGENOM" id="CLU_001265_0_0_6"/>
<dbReference type="KEGG" id="rah:Rahaq_2689"/>
<feature type="transmembrane region" description="Helical" evidence="6">
    <location>
        <begin position="82"/>
        <end position="102"/>
    </location>
</feature>
<evidence type="ECO:0000256" key="6">
    <source>
        <dbReference type="SAM" id="Phobius"/>
    </source>
</evidence>
<organism evidence="8 10">
    <name type="scientific">Rahnella sp. (strain Y9602)</name>
    <dbReference type="NCBI Taxonomy" id="2703885"/>
    <lineage>
        <taxon>Bacteria</taxon>
        <taxon>Pseudomonadati</taxon>
        <taxon>Pseudomonadota</taxon>
        <taxon>Gammaproteobacteria</taxon>
        <taxon>Enterobacterales</taxon>
        <taxon>Yersiniaceae</taxon>
        <taxon>Rahnella</taxon>
    </lineage>
</organism>
<dbReference type="InterPro" id="IPR020846">
    <property type="entry name" value="MFS_dom"/>
</dbReference>
<feature type="transmembrane region" description="Helical" evidence="6">
    <location>
        <begin position="278"/>
        <end position="297"/>
    </location>
</feature>
<proteinExistence type="predicted"/>
<feature type="transmembrane region" description="Helical" evidence="6">
    <location>
        <begin position="400"/>
        <end position="420"/>
    </location>
</feature>
<dbReference type="PROSITE" id="PS50850">
    <property type="entry name" value="MFS"/>
    <property type="match status" value="1"/>
</dbReference>
<dbReference type="InterPro" id="IPR011701">
    <property type="entry name" value="MFS"/>
</dbReference>
<dbReference type="GO" id="GO:0022857">
    <property type="term" value="F:transmembrane transporter activity"/>
    <property type="evidence" value="ECO:0007669"/>
    <property type="project" value="InterPro"/>
</dbReference>
<evidence type="ECO:0000313" key="11">
    <source>
        <dbReference type="Proteomes" id="UP001598201"/>
    </source>
</evidence>
<feature type="domain" description="Major facilitator superfamily (MFS) profile" evidence="7">
    <location>
        <begin position="17"/>
        <end position="424"/>
    </location>
</feature>
<feature type="transmembrane region" description="Helical" evidence="6">
    <location>
        <begin position="361"/>
        <end position="380"/>
    </location>
</feature>
<dbReference type="Gene3D" id="1.20.1250.20">
    <property type="entry name" value="MFS general substrate transporter like domains"/>
    <property type="match status" value="2"/>
</dbReference>
<feature type="transmembrane region" description="Helical" evidence="6">
    <location>
        <begin position="334"/>
        <end position="354"/>
    </location>
</feature>
<dbReference type="GO" id="GO:0016020">
    <property type="term" value="C:membrane"/>
    <property type="evidence" value="ECO:0007669"/>
    <property type="project" value="UniProtKB-SubCell"/>
</dbReference>
<dbReference type="EMBL" id="JBHUCJ010000035">
    <property type="protein sequence ID" value="MFD3224805.1"/>
    <property type="molecule type" value="Genomic_DNA"/>
</dbReference>
<reference evidence="9 11" key="3">
    <citation type="submission" date="2024-09" db="EMBL/GenBank/DDBJ databases">
        <title>Genomes of Rahnella.</title>
        <authorList>
            <person name="Mnguni F.C."/>
            <person name="Shin G.Y."/>
            <person name="Coutinho T."/>
        </authorList>
    </citation>
    <scope>NUCLEOTIDE SEQUENCE [LARGE SCALE GENOMIC DNA]</scope>
    <source>
        <strain evidence="9 11">20WA0057</strain>
    </source>
</reference>
<dbReference type="Pfam" id="PF07690">
    <property type="entry name" value="MFS_1"/>
    <property type="match status" value="1"/>
</dbReference>
<dbReference type="Proteomes" id="UP000007257">
    <property type="component" value="Chromosome"/>
</dbReference>
<dbReference type="SUPFAM" id="SSF103473">
    <property type="entry name" value="MFS general substrate transporter"/>
    <property type="match status" value="1"/>
</dbReference>
<protein>
    <submittedName>
        <fullName evidence="9">MFS transporter</fullName>
    </submittedName>
    <submittedName>
        <fullName evidence="8">Major facilitator superfamily MFS_1</fullName>
    </submittedName>
</protein>
<dbReference type="FunFam" id="1.20.1250.20:FF:000018">
    <property type="entry name" value="MFS transporter permease"/>
    <property type="match status" value="1"/>
</dbReference>
<evidence type="ECO:0000256" key="4">
    <source>
        <dbReference type="ARBA" id="ARBA00022989"/>
    </source>
</evidence>
<dbReference type="CDD" id="cd17319">
    <property type="entry name" value="MFS_ExuT_GudP_like"/>
    <property type="match status" value="1"/>
</dbReference>
<reference evidence="10" key="1">
    <citation type="submission" date="2011-01" db="EMBL/GenBank/DDBJ databases">
        <title>Complete sequence of chromosome of Rahnella sp. Y9602.</title>
        <authorList>
            <consortium name="US DOE Joint Genome Institute"/>
            <person name="Lucas S."/>
            <person name="Copeland A."/>
            <person name="Lapidus A."/>
            <person name="Cheng J.-F."/>
            <person name="Goodwin L."/>
            <person name="Pitluck S."/>
            <person name="Lu M."/>
            <person name="Detter J.C."/>
            <person name="Han C."/>
            <person name="Tapia R."/>
            <person name="Land M."/>
            <person name="Hauser L."/>
            <person name="Kyrpides N."/>
            <person name="Ivanova N."/>
            <person name="Ovchinnikova G."/>
            <person name="Pagani I."/>
            <person name="Sobecky P.A."/>
            <person name="Martinez R.J."/>
            <person name="Woyke T."/>
        </authorList>
    </citation>
    <scope>NUCLEOTIDE SEQUENCE [LARGE SCALE GENOMIC DNA]</scope>
    <source>
        <strain evidence="10">Y9602</strain>
    </source>
</reference>
<dbReference type="InterPro" id="IPR036259">
    <property type="entry name" value="MFS_trans_sf"/>
</dbReference>
<accession>A0A0H3FDX7</accession>
<dbReference type="OrthoDB" id="9773957at2"/>
<dbReference type="Proteomes" id="UP001598201">
    <property type="component" value="Unassembled WGS sequence"/>
</dbReference>
<feature type="transmembrane region" description="Helical" evidence="6">
    <location>
        <begin position="175"/>
        <end position="195"/>
    </location>
</feature>
<feature type="transmembrane region" description="Helical" evidence="6">
    <location>
        <begin position="12"/>
        <end position="30"/>
    </location>
</feature>
<feature type="transmembrane region" description="Helical" evidence="6">
    <location>
        <begin position="50"/>
        <end position="70"/>
    </location>
</feature>